<dbReference type="PROSITE" id="PS50188">
    <property type="entry name" value="B302_SPRY"/>
    <property type="match status" value="1"/>
</dbReference>
<dbReference type="Proteomes" id="UP000050741">
    <property type="component" value="Unassembled WGS sequence"/>
</dbReference>
<dbReference type="InterPro" id="IPR044736">
    <property type="entry name" value="Gid1/RanBPM/SPLA_SPRY"/>
</dbReference>
<feature type="compositionally biased region" description="Basic and acidic residues" evidence="1">
    <location>
        <begin position="125"/>
        <end position="142"/>
    </location>
</feature>
<sequence>MNCCLCFGRKKRPREQLKAKNRNFPQQLEEASGNISKNQIEKHTISQKALQANGVRRRERERVAQLENALRRPVEEQNKKLAELGNNAKDALEKKALQTNVVIELKDCQKIDVMAKGVYALSDQDNAKEPKDDHQEEEEKTKPNQLEDALTDGQKRNGLFPLNRWDPAACQESLTLELDRVQHNKANSAWHSVFAERQIPKKDFGISYYEVKILREADSIYIGFAPKQPKQMPLDNAVGDFKGTYAYESCGRFWGHAVDGCHRSNNGCPYIEGKPKFAVGHVIGCGVDLATRQIIYTKKGVLLETTGLFVDSANELFPCVTLFLPGAQIQANFGPKFKFKIADGI</sequence>
<evidence type="ECO:0000259" key="2">
    <source>
        <dbReference type="PROSITE" id="PS50188"/>
    </source>
</evidence>
<dbReference type="Pfam" id="PF00622">
    <property type="entry name" value="SPRY"/>
    <property type="match status" value="1"/>
</dbReference>
<dbReference type="InterPro" id="IPR013320">
    <property type="entry name" value="ConA-like_dom_sf"/>
</dbReference>
<protein>
    <submittedName>
        <fullName evidence="4">B30.2/SPRY domain-containing protein</fullName>
    </submittedName>
</protein>
<dbReference type="InterPro" id="IPR001870">
    <property type="entry name" value="B30.2/SPRY"/>
</dbReference>
<dbReference type="CDD" id="cd12885">
    <property type="entry name" value="SPRY_RanBP_like"/>
    <property type="match status" value="1"/>
</dbReference>
<evidence type="ECO:0000313" key="3">
    <source>
        <dbReference type="Proteomes" id="UP000050741"/>
    </source>
</evidence>
<dbReference type="WBParaSite" id="GPLIN_000794500">
    <property type="protein sequence ID" value="GPLIN_000794500"/>
    <property type="gene ID" value="GPLIN_000794500"/>
</dbReference>
<evidence type="ECO:0000256" key="1">
    <source>
        <dbReference type="SAM" id="MobiDB-lite"/>
    </source>
</evidence>
<name>A0A183C500_GLOPA</name>
<dbReference type="SUPFAM" id="SSF49899">
    <property type="entry name" value="Concanavalin A-like lectins/glucanases"/>
    <property type="match status" value="1"/>
</dbReference>
<reference evidence="3" key="2">
    <citation type="submission" date="2014-05" db="EMBL/GenBank/DDBJ databases">
        <title>The genome and life-stage specific transcriptomes of Globodera pallida elucidate key aspects of plant parasitism by a cyst nematode.</title>
        <authorList>
            <person name="Cotton J.A."/>
            <person name="Lilley C.J."/>
            <person name="Jones L.M."/>
            <person name="Kikuchi T."/>
            <person name="Reid A.J."/>
            <person name="Thorpe P."/>
            <person name="Tsai I.J."/>
            <person name="Beasley H."/>
            <person name="Blok V."/>
            <person name="Cock P.J.A."/>
            <person name="Van den Akker S.E."/>
            <person name="Holroyd N."/>
            <person name="Hunt M."/>
            <person name="Mantelin S."/>
            <person name="Naghra H."/>
            <person name="Pain A."/>
            <person name="Palomares-Rius J.E."/>
            <person name="Zarowiecki M."/>
            <person name="Berriman M."/>
            <person name="Jones J.T."/>
            <person name="Urwin P.E."/>
        </authorList>
    </citation>
    <scope>NUCLEOTIDE SEQUENCE [LARGE SCALE GENOMIC DNA]</scope>
    <source>
        <strain evidence="3">Lindley</strain>
    </source>
</reference>
<dbReference type="InterPro" id="IPR003877">
    <property type="entry name" value="SPRY_dom"/>
</dbReference>
<reference evidence="3" key="1">
    <citation type="submission" date="2013-12" db="EMBL/GenBank/DDBJ databases">
        <authorList>
            <person name="Aslett M."/>
        </authorList>
    </citation>
    <scope>NUCLEOTIDE SEQUENCE [LARGE SCALE GENOMIC DNA]</scope>
    <source>
        <strain evidence="3">Lindley</strain>
    </source>
</reference>
<dbReference type="SMART" id="SM00449">
    <property type="entry name" value="SPRY"/>
    <property type="match status" value="1"/>
</dbReference>
<accession>A0A183C500</accession>
<proteinExistence type="predicted"/>
<dbReference type="AlphaFoldDB" id="A0A183C500"/>
<feature type="region of interest" description="Disordered" evidence="1">
    <location>
        <begin position="122"/>
        <end position="152"/>
    </location>
</feature>
<feature type="domain" description="B30.2/SPRY" evidence="2">
    <location>
        <begin position="142"/>
        <end position="338"/>
    </location>
</feature>
<keyword evidence="3" id="KW-1185">Reference proteome</keyword>
<dbReference type="InterPro" id="IPR043136">
    <property type="entry name" value="B30.2/SPRY_sf"/>
</dbReference>
<evidence type="ECO:0000313" key="4">
    <source>
        <dbReference type="WBParaSite" id="GPLIN_000794500"/>
    </source>
</evidence>
<reference evidence="4" key="3">
    <citation type="submission" date="2016-06" db="UniProtKB">
        <authorList>
            <consortium name="WormBaseParasite"/>
        </authorList>
    </citation>
    <scope>IDENTIFICATION</scope>
</reference>
<dbReference type="Gene3D" id="2.60.120.920">
    <property type="match status" value="1"/>
</dbReference>
<feature type="region of interest" description="Disordered" evidence="1">
    <location>
        <begin position="17"/>
        <end position="41"/>
    </location>
</feature>
<organism evidence="3 4">
    <name type="scientific">Globodera pallida</name>
    <name type="common">Potato cyst nematode worm</name>
    <name type="synonym">Heterodera pallida</name>
    <dbReference type="NCBI Taxonomy" id="36090"/>
    <lineage>
        <taxon>Eukaryota</taxon>
        <taxon>Metazoa</taxon>
        <taxon>Ecdysozoa</taxon>
        <taxon>Nematoda</taxon>
        <taxon>Chromadorea</taxon>
        <taxon>Rhabditida</taxon>
        <taxon>Tylenchina</taxon>
        <taxon>Tylenchomorpha</taxon>
        <taxon>Tylenchoidea</taxon>
        <taxon>Heteroderidae</taxon>
        <taxon>Heteroderinae</taxon>
        <taxon>Globodera</taxon>
    </lineage>
</organism>